<organism evidence="2">
    <name type="scientific">Dulem virus 73</name>
    <dbReference type="NCBI Taxonomy" id="3145784"/>
    <lineage>
        <taxon>Viruses</taxon>
        <taxon>Monodnaviria</taxon>
        <taxon>Loebvirae</taxon>
        <taxon>Hofneiviricota</taxon>
        <taxon>Faserviricetes</taxon>
        <taxon>Tubulavirales</taxon>
        <taxon>Inoviridae</taxon>
        <taxon>Inovirus</taxon>
    </lineage>
</organism>
<keyword evidence="1" id="KW-1133">Transmembrane helix</keyword>
<reference evidence="2" key="1">
    <citation type="submission" date="2024-03" db="EMBL/GenBank/DDBJ databases">
        <title>Diverse circular DNA viruses in blood, oral, and fecal samples of captive lemurs.</title>
        <authorList>
            <person name="Paietta E.N."/>
            <person name="Kraberger S."/>
            <person name="Lund M.C."/>
            <person name="Custer J.M."/>
            <person name="Vargas K.M."/>
            <person name="Ehmke E.E."/>
            <person name="Yoder A.D."/>
            <person name="Varsani A."/>
        </authorList>
    </citation>
    <scope>NUCLEOTIDE SEQUENCE</scope>
    <source>
        <strain evidence="2">Duke_18_62</strain>
        <strain evidence="3">Duke_23FS_46</strain>
    </source>
</reference>
<protein>
    <recommendedName>
        <fullName evidence="4">Transmembrane protein</fullName>
    </recommendedName>
</protein>
<evidence type="ECO:0000313" key="2">
    <source>
        <dbReference type="EMBL" id="XCD03416.1"/>
    </source>
</evidence>
<name>A0AAU8AW57_9VIRU</name>
<evidence type="ECO:0008006" key="4">
    <source>
        <dbReference type="Google" id="ProtNLM"/>
    </source>
</evidence>
<evidence type="ECO:0000256" key="1">
    <source>
        <dbReference type="SAM" id="Phobius"/>
    </source>
</evidence>
<dbReference type="EMBL" id="PP511469">
    <property type="protein sequence ID" value="XCD04515.1"/>
    <property type="molecule type" value="Genomic_DNA"/>
</dbReference>
<keyword evidence="1" id="KW-0812">Transmembrane</keyword>
<accession>A0AAU8AW57</accession>
<proteinExistence type="predicted"/>
<dbReference type="EMBL" id="PP511354">
    <property type="protein sequence ID" value="XCD03416.1"/>
    <property type="molecule type" value="Genomic_DNA"/>
</dbReference>
<sequence length="45" mass="5338">MYELFSQVMFGFSPDEPLVYTCGFLLFLVLVGVFFRFLYSLIKPY</sequence>
<feature type="transmembrane region" description="Helical" evidence="1">
    <location>
        <begin position="18"/>
        <end position="39"/>
    </location>
</feature>
<evidence type="ECO:0000313" key="3">
    <source>
        <dbReference type="EMBL" id="XCD04515.1"/>
    </source>
</evidence>
<keyword evidence="1" id="KW-0472">Membrane</keyword>